<keyword evidence="1" id="KW-0472">Membrane</keyword>
<evidence type="ECO:0000313" key="3">
    <source>
        <dbReference type="Proteomes" id="UP000218554"/>
    </source>
</evidence>
<evidence type="ECO:0008006" key="4">
    <source>
        <dbReference type="Google" id="ProtNLM"/>
    </source>
</evidence>
<gene>
    <name evidence="2" type="ORF">KF707C_33640</name>
</gene>
<keyword evidence="1" id="KW-1133">Transmembrane helix</keyword>
<evidence type="ECO:0000256" key="1">
    <source>
        <dbReference type="SAM" id="Phobius"/>
    </source>
</evidence>
<dbReference type="InterPro" id="IPR011726">
    <property type="entry name" value="KdpF"/>
</dbReference>
<protein>
    <recommendedName>
        <fullName evidence="4">K+-transporting ATPase, F subunit</fullName>
    </recommendedName>
</protein>
<evidence type="ECO:0000313" key="2">
    <source>
        <dbReference type="EMBL" id="BAU75052.1"/>
    </source>
</evidence>
<dbReference type="AlphaFoldDB" id="A0AAD1C2V2"/>
<reference evidence="2 3" key="2">
    <citation type="journal article" date="2017" name="Int. J. Syst. Evol. Microbiol.">
        <title>Pseudomonas furukawaii sp. nov., a polychlorinated biphenyl-degrading bacterium isolated from biphenyl-contaminated soil in Japan.</title>
        <authorList>
            <person name="Kimura N."/>
            <person name="Watanabe T."/>
            <person name="Suenaga H."/>
            <person name="Fujihara H."/>
            <person name="Futagami T."/>
            <person name="Goto M."/>
            <person name="Hanada S."/>
            <person name="Hirose J."/>
        </authorList>
    </citation>
    <scope>NUCLEOTIDE SEQUENCE [LARGE SCALE GENOMIC DNA]</scope>
    <source>
        <strain evidence="3">DSM 10086 / NBRC 110670 / KF707</strain>
    </source>
</reference>
<sequence length="43" mass="4572">MAPQRHGPHQGAQAMSILDGVSLVLATGLFIYLLVALLRAERG</sequence>
<keyword evidence="1" id="KW-0812">Transmembrane</keyword>
<feature type="transmembrane region" description="Helical" evidence="1">
    <location>
        <begin position="20"/>
        <end position="38"/>
    </location>
</feature>
<dbReference type="Pfam" id="PF09604">
    <property type="entry name" value="Potass_KdpF"/>
    <property type="match status" value="1"/>
</dbReference>
<organism evidence="2 3">
    <name type="scientific">Metapseudomonas furukawaii</name>
    <name type="common">Pseudomonas furukawaii</name>
    <dbReference type="NCBI Taxonomy" id="1149133"/>
    <lineage>
        <taxon>Bacteria</taxon>
        <taxon>Pseudomonadati</taxon>
        <taxon>Pseudomonadota</taxon>
        <taxon>Gammaproteobacteria</taxon>
        <taxon>Pseudomonadales</taxon>
        <taxon>Pseudomonadaceae</taxon>
        <taxon>Metapseudomonas</taxon>
    </lineage>
</organism>
<dbReference type="NCBIfam" id="TIGR02115">
    <property type="entry name" value="potass_kdpF"/>
    <property type="match status" value="1"/>
</dbReference>
<dbReference type="KEGG" id="pfuw:KF707C_33640"/>
<dbReference type="Proteomes" id="UP000218554">
    <property type="component" value="Chromosome"/>
</dbReference>
<proteinExistence type="predicted"/>
<dbReference type="GO" id="GO:0005886">
    <property type="term" value="C:plasma membrane"/>
    <property type="evidence" value="ECO:0007669"/>
    <property type="project" value="InterPro"/>
</dbReference>
<keyword evidence="3" id="KW-1185">Reference proteome</keyword>
<dbReference type="EMBL" id="AP014862">
    <property type="protein sequence ID" value="BAU75052.1"/>
    <property type="molecule type" value="Genomic_DNA"/>
</dbReference>
<accession>A0AAD1C2V2</accession>
<name>A0AAD1C2V2_METFU</name>
<reference evidence="3" key="1">
    <citation type="submission" date="2015-05" db="EMBL/GenBank/DDBJ databases">
        <title>Draft genome sequencing of a biphenyl-degrading bacterium, Pseudomonas balearica KF707 (=NBRC110670).</title>
        <authorList>
            <person name="Kimura N."/>
            <person name="Hirose J."/>
            <person name="Watanabe T."/>
            <person name="Suenaga H."/>
            <person name="Fujihara H."/>
            <person name="Noguchi M."/>
            <person name="Hashimoto M."/>
            <person name="Shimodaira J."/>
            <person name="Tsuchikane K."/>
            <person name="Hosoyama A."/>
            <person name="Yamazoe A."/>
            <person name="Fujita N."/>
            <person name="Furukawa K."/>
        </authorList>
    </citation>
    <scope>NUCLEOTIDE SEQUENCE [LARGE SCALE GENOMIC DNA]</scope>
    <source>
        <strain evidence="3">DSM 10086 / NBRC 110670 / KF707</strain>
    </source>
</reference>
<dbReference type="GO" id="GO:0008556">
    <property type="term" value="F:P-type potassium transmembrane transporter activity"/>
    <property type="evidence" value="ECO:0007669"/>
    <property type="project" value="InterPro"/>
</dbReference>